<comment type="caution">
    <text evidence="1">The sequence shown here is derived from an EMBL/GenBank/DDBJ whole genome shotgun (WGS) entry which is preliminary data.</text>
</comment>
<gene>
    <name evidence="1" type="ORF">F0L68_37945</name>
</gene>
<dbReference type="RefSeq" id="WP_149854748.1">
    <property type="nucleotide sequence ID" value="NZ_VUOB01000085.1"/>
</dbReference>
<evidence type="ECO:0000313" key="1">
    <source>
        <dbReference type="EMBL" id="KAA2251209.1"/>
    </source>
</evidence>
<organism evidence="1 2">
    <name type="scientific">Solihabitans fulvus</name>
    <dbReference type="NCBI Taxonomy" id="1892852"/>
    <lineage>
        <taxon>Bacteria</taxon>
        <taxon>Bacillati</taxon>
        <taxon>Actinomycetota</taxon>
        <taxon>Actinomycetes</taxon>
        <taxon>Pseudonocardiales</taxon>
        <taxon>Pseudonocardiaceae</taxon>
        <taxon>Solihabitans</taxon>
    </lineage>
</organism>
<name>A0A5B2WL62_9PSEU</name>
<accession>A0A5B2WL62</accession>
<sequence length="103" mass="11433">MYNEVINGIEATLDTMVRVATRGTDRAVLSMAHEDVPRLVDAFRSLMDGHTPDENGCCRACARRRALFGRRHPVPCRLVLSARLALLNARHGAHSKHAMGNTR</sequence>
<dbReference type="AlphaFoldDB" id="A0A5B2WL62"/>
<reference evidence="1 2" key="2">
    <citation type="submission" date="2019-09" db="EMBL/GenBank/DDBJ databases">
        <authorList>
            <person name="Jin C."/>
        </authorList>
    </citation>
    <scope>NUCLEOTIDE SEQUENCE [LARGE SCALE GENOMIC DNA]</scope>
    <source>
        <strain evidence="1 2">AN110305</strain>
    </source>
</reference>
<dbReference type="OrthoDB" id="3691380at2"/>
<protein>
    <submittedName>
        <fullName evidence="1">Uncharacterized protein</fullName>
    </submittedName>
</protein>
<dbReference type="EMBL" id="VUOB01000085">
    <property type="protein sequence ID" value="KAA2251209.1"/>
    <property type="molecule type" value="Genomic_DNA"/>
</dbReference>
<reference evidence="1 2" key="1">
    <citation type="submission" date="2019-09" db="EMBL/GenBank/DDBJ databases">
        <title>Goodfellowia gen. nov., a new genus of the Pseudonocardineae related to Actinoalloteichus, containing Goodfellowia coeruleoviolacea gen. nov., comb. nov. gen. nov., comb. nov.</title>
        <authorList>
            <person name="Labeda D."/>
        </authorList>
    </citation>
    <scope>NUCLEOTIDE SEQUENCE [LARGE SCALE GENOMIC DNA]</scope>
    <source>
        <strain evidence="1 2">AN110305</strain>
    </source>
</reference>
<keyword evidence="2" id="KW-1185">Reference proteome</keyword>
<dbReference type="Proteomes" id="UP000323454">
    <property type="component" value="Unassembled WGS sequence"/>
</dbReference>
<proteinExistence type="predicted"/>
<evidence type="ECO:0000313" key="2">
    <source>
        <dbReference type="Proteomes" id="UP000323454"/>
    </source>
</evidence>